<name>A0ABV5M7Q6_9ACTN</name>
<evidence type="ECO:0000313" key="3">
    <source>
        <dbReference type="Proteomes" id="UP001589608"/>
    </source>
</evidence>
<evidence type="ECO:0000313" key="2">
    <source>
        <dbReference type="EMBL" id="MFB9444738.1"/>
    </source>
</evidence>
<dbReference type="Gene3D" id="3.90.180.10">
    <property type="entry name" value="Medium-chain alcohol dehydrogenases, catalytic domain"/>
    <property type="match status" value="1"/>
</dbReference>
<dbReference type="CDD" id="cd08267">
    <property type="entry name" value="MDR1"/>
    <property type="match status" value="1"/>
</dbReference>
<dbReference type="SMART" id="SM00829">
    <property type="entry name" value="PKS_ER"/>
    <property type="match status" value="1"/>
</dbReference>
<gene>
    <name evidence="2" type="ORF">ACFFTR_16805</name>
</gene>
<proteinExistence type="predicted"/>
<dbReference type="Gene3D" id="3.40.50.720">
    <property type="entry name" value="NAD(P)-binding Rossmann-like Domain"/>
    <property type="match status" value="1"/>
</dbReference>
<dbReference type="Proteomes" id="UP001589608">
    <property type="component" value="Unassembled WGS sequence"/>
</dbReference>
<reference evidence="2 3" key="1">
    <citation type="submission" date="2024-09" db="EMBL/GenBank/DDBJ databases">
        <authorList>
            <person name="Sun Q."/>
            <person name="Mori K."/>
        </authorList>
    </citation>
    <scope>NUCLEOTIDE SEQUENCE [LARGE SCALE GENOMIC DNA]</scope>
    <source>
        <strain evidence="2 3">JCM 3307</strain>
    </source>
</reference>
<dbReference type="RefSeq" id="WP_223097754.1">
    <property type="nucleotide sequence ID" value="NZ_CP061913.1"/>
</dbReference>
<sequence length="323" mass="33826">MKAIVQDRYGDAGVLHLAEVERPVPGAGEVLVRVHAAALNHGDRVDLHGEPRIARLQLGVRRPKVAIPGRAVAGTVELAGPGVPDWAPGDAVLCETSKRGFAEFVAVPAARLAAKPAAVTFEQAATLPVSGTTALRALSTVDVDENRRCKVLVNGASGGVGTFAVQLARLAGATVTAVCSPRNADRARALGATEVIDYTRDDFTRGAERYDAVIDLAGGYTVAGMLGVLTERGVFIGSNGTGGPVLGPLPRLATILTWSIWRRGKVKVLLNRPDPADLTTLAAMVADGRLRPEIERVLPLAETAAALRAMETEHARGKIVLTV</sequence>
<dbReference type="PANTHER" id="PTHR11695:SF294">
    <property type="entry name" value="RETICULON-4-INTERACTING PROTEIN 1, MITOCHONDRIAL"/>
    <property type="match status" value="1"/>
</dbReference>
<dbReference type="PANTHER" id="PTHR11695">
    <property type="entry name" value="ALCOHOL DEHYDROGENASE RELATED"/>
    <property type="match status" value="1"/>
</dbReference>
<dbReference type="InterPro" id="IPR011032">
    <property type="entry name" value="GroES-like_sf"/>
</dbReference>
<keyword evidence="3" id="KW-1185">Reference proteome</keyword>
<dbReference type="InterPro" id="IPR020843">
    <property type="entry name" value="ER"/>
</dbReference>
<dbReference type="EMBL" id="JBHMCA010000031">
    <property type="protein sequence ID" value="MFB9444738.1"/>
    <property type="molecule type" value="Genomic_DNA"/>
</dbReference>
<accession>A0ABV5M7Q6</accession>
<evidence type="ECO:0000259" key="1">
    <source>
        <dbReference type="SMART" id="SM00829"/>
    </source>
</evidence>
<comment type="caution">
    <text evidence="2">The sequence shown here is derived from an EMBL/GenBank/DDBJ whole genome shotgun (WGS) entry which is preliminary data.</text>
</comment>
<dbReference type="InterPro" id="IPR013154">
    <property type="entry name" value="ADH-like_N"/>
</dbReference>
<dbReference type="Pfam" id="PF13602">
    <property type="entry name" value="ADH_zinc_N_2"/>
    <property type="match status" value="1"/>
</dbReference>
<dbReference type="SUPFAM" id="SSF50129">
    <property type="entry name" value="GroES-like"/>
    <property type="match status" value="1"/>
</dbReference>
<dbReference type="InterPro" id="IPR036291">
    <property type="entry name" value="NAD(P)-bd_dom_sf"/>
</dbReference>
<dbReference type="InterPro" id="IPR050700">
    <property type="entry name" value="YIM1/Zinc_Alcohol_DH_Fams"/>
</dbReference>
<organism evidence="2 3">
    <name type="scientific">Dactylosporangium vinaceum</name>
    <dbReference type="NCBI Taxonomy" id="53362"/>
    <lineage>
        <taxon>Bacteria</taxon>
        <taxon>Bacillati</taxon>
        <taxon>Actinomycetota</taxon>
        <taxon>Actinomycetes</taxon>
        <taxon>Micromonosporales</taxon>
        <taxon>Micromonosporaceae</taxon>
        <taxon>Dactylosporangium</taxon>
    </lineage>
</organism>
<feature type="domain" description="Enoyl reductase (ER)" evidence="1">
    <location>
        <begin position="10"/>
        <end position="321"/>
    </location>
</feature>
<dbReference type="SUPFAM" id="SSF51735">
    <property type="entry name" value="NAD(P)-binding Rossmann-fold domains"/>
    <property type="match status" value="1"/>
</dbReference>
<dbReference type="Pfam" id="PF08240">
    <property type="entry name" value="ADH_N"/>
    <property type="match status" value="1"/>
</dbReference>
<protein>
    <submittedName>
        <fullName evidence="2">NAD(P)-dependent alcohol dehydrogenase</fullName>
    </submittedName>
</protein>